<organism evidence="9 11">
    <name type="scientific">Rotaria sordida</name>
    <dbReference type="NCBI Taxonomy" id="392033"/>
    <lineage>
        <taxon>Eukaryota</taxon>
        <taxon>Metazoa</taxon>
        <taxon>Spiralia</taxon>
        <taxon>Gnathifera</taxon>
        <taxon>Rotifera</taxon>
        <taxon>Eurotatoria</taxon>
        <taxon>Bdelloidea</taxon>
        <taxon>Philodinida</taxon>
        <taxon>Philodinidae</taxon>
        <taxon>Rotaria</taxon>
    </lineage>
</organism>
<dbReference type="AlphaFoldDB" id="A0A814VZJ3"/>
<feature type="transmembrane region" description="Helical" evidence="8">
    <location>
        <begin position="145"/>
        <end position="167"/>
    </location>
</feature>
<comment type="subcellular location">
    <subcellularLocation>
        <location evidence="1">Endomembrane system</location>
        <topology evidence="1">Multi-pass membrane protein</topology>
    </subcellularLocation>
</comment>
<evidence type="ECO:0000256" key="8">
    <source>
        <dbReference type="SAM" id="Phobius"/>
    </source>
</evidence>
<dbReference type="PANTHER" id="PTHR12479:SF10">
    <property type="entry name" value="LYSOSOMAL-ASSOCIATED TRANSMEMBRANE PROTEIN"/>
    <property type="match status" value="1"/>
</dbReference>
<dbReference type="EMBL" id="CAJOBE010007201">
    <property type="protein sequence ID" value="CAF4029529.1"/>
    <property type="molecule type" value="Genomic_DNA"/>
</dbReference>
<evidence type="ECO:0000256" key="2">
    <source>
        <dbReference type="ARBA" id="ARBA00010076"/>
    </source>
</evidence>
<dbReference type="InterPro" id="IPR051115">
    <property type="entry name" value="LAPTM_transporter"/>
</dbReference>
<dbReference type="GO" id="GO:0005765">
    <property type="term" value="C:lysosomal membrane"/>
    <property type="evidence" value="ECO:0007669"/>
    <property type="project" value="TreeGrafter"/>
</dbReference>
<evidence type="ECO:0000256" key="1">
    <source>
        <dbReference type="ARBA" id="ARBA00004127"/>
    </source>
</evidence>
<keyword evidence="3" id="KW-0813">Transport</keyword>
<dbReference type="Proteomes" id="UP000663889">
    <property type="component" value="Unassembled WGS sequence"/>
</dbReference>
<evidence type="ECO:0000313" key="11">
    <source>
        <dbReference type="Proteomes" id="UP000663889"/>
    </source>
</evidence>
<feature type="transmembrane region" description="Helical" evidence="8">
    <location>
        <begin position="20"/>
        <end position="36"/>
    </location>
</feature>
<feature type="transmembrane region" description="Helical" evidence="8">
    <location>
        <begin position="227"/>
        <end position="249"/>
    </location>
</feature>
<name>A0A814VZJ3_9BILA</name>
<evidence type="ECO:0000256" key="5">
    <source>
        <dbReference type="ARBA" id="ARBA00022989"/>
    </source>
</evidence>
<feature type="transmembrane region" description="Helical" evidence="8">
    <location>
        <begin position="173"/>
        <end position="198"/>
    </location>
</feature>
<dbReference type="InterPro" id="IPR004687">
    <property type="entry name" value="LAPTM4/5"/>
</dbReference>
<sequence>MVITTINMERDVRRRYNRRVLFCLRIKGAALFIGFWDLFIHLVALCAIIFIMFGLASDSVIICRLKNNELYDQVPKISIDNYHKSSSEDIINNKNFLSKHSLLNRILEKRNMTRPLMEMNPRHFYSYDDFMTFHWIQSLSQRDKCIVFVIIFSVTMLILAHICGVITNKPSYIVPYFLIKIFNVIIAILTMLGFYAYLPDIKAWLQMQSHFPYKNYLLEFDGQTLQLLVFTSLLFLILVKLYIVAIIWYCYGYITALTMARTIGTFTTYTDVPQPIIGEMYSPPKYEEAIKSNPQQQEHYSPPPYTPLLSS</sequence>
<evidence type="ECO:0000256" key="3">
    <source>
        <dbReference type="ARBA" id="ARBA00022448"/>
    </source>
</evidence>
<dbReference type="Proteomes" id="UP000663874">
    <property type="component" value="Unassembled WGS sequence"/>
</dbReference>
<keyword evidence="5 8" id="KW-1133">Transmembrane helix</keyword>
<evidence type="ECO:0000256" key="6">
    <source>
        <dbReference type="ARBA" id="ARBA00023136"/>
    </source>
</evidence>
<evidence type="ECO:0000256" key="4">
    <source>
        <dbReference type="ARBA" id="ARBA00022692"/>
    </source>
</evidence>
<evidence type="ECO:0000313" key="10">
    <source>
        <dbReference type="EMBL" id="CAF4029529.1"/>
    </source>
</evidence>
<protein>
    <submittedName>
        <fullName evidence="9">Uncharacterized protein</fullName>
    </submittedName>
</protein>
<feature type="compositionally biased region" description="Pro residues" evidence="7">
    <location>
        <begin position="301"/>
        <end position="311"/>
    </location>
</feature>
<keyword evidence="4 8" id="KW-0812">Transmembrane</keyword>
<accession>A0A814VZJ3</accession>
<dbReference type="PANTHER" id="PTHR12479">
    <property type="entry name" value="LYSOSOMAL-ASSOCIATED TRANSMEMBRANE PROTEIN"/>
    <property type="match status" value="1"/>
</dbReference>
<dbReference type="GO" id="GO:0012505">
    <property type="term" value="C:endomembrane system"/>
    <property type="evidence" value="ECO:0007669"/>
    <property type="project" value="UniProtKB-SubCell"/>
</dbReference>
<gene>
    <name evidence="10" type="ORF">FNK824_LOCUS27565</name>
    <name evidence="9" type="ORF">SEV965_LOCUS20767</name>
</gene>
<keyword evidence="6 8" id="KW-0472">Membrane</keyword>
<evidence type="ECO:0000313" key="9">
    <source>
        <dbReference type="EMBL" id="CAF1194141.1"/>
    </source>
</evidence>
<proteinExistence type="inferred from homology"/>
<evidence type="ECO:0000256" key="7">
    <source>
        <dbReference type="SAM" id="MobiDB-lite"/>
    </source>
</evidence>
<dbReference type="Pfam" id="PF03821">
    <property type="entry name" value="Mtp"/>
    <property type="match status" value="1"/>
</dbReference>
<feature type="transmembrane region" description="Helical" evidence="8">
    <location>
        <begin position="42"/>
        <end position="63"/>
    </location>
</feature>
<dbReference type="EMBL" id="CAJNOU010001371">
    <property type="protein sequence ID" value="CAF1194141.1"/>
    <property type="molecule type" value="Genomic_DNA"/>
</dbReference>
<feature type="region of interest" description="Disordered" evidence="7">
    <location>
        <begin position="292"/>
        <end position="311"/>
    </location>
</feature>
<comment type="similarity">
    <text evidence="2">Belongs to the LAPTM4/LAPTM5 transporter family.</text>
</comment>
<comment type="caution">
    <text evidence="9">The sequence shown here is derived from an EMBL/GenBank/DDBJ whole genome shotgun (WGS) entry which is preliminary data.</text>
</comment>
<reference evidence="9" key="1">
    <citation type="submission" date="2021-02" db="EMBL/GenBank/DDBJ databases">
        <authorList>
            <person name="Nowell W R."/>
        </authorList>
    </citation>
    <scope>NUCLEOTIDE SEQUENCE</scope>
</reference>